<dbReference type="AlphaFoldDB" id="A0A0D7BID8"/>
<protein>
    <submittedName>
        <fullName evidence="2">Uncharacterized protein</fullName>
    </submittedName>
</protein>
<feature type="compositionally biased region" description="Basic residues" evidence="1">
    <location>
        <begin position="81"/>
        <end position="90"/>
    </location>
</feature>
<feature type="region of interest" description="Disordered" evidence="1">
    <location>
        <begin position="166"/>
        <end position="194"/>
    </location>
</feature>
<feature type="region of interest" description="Disordered" evidence="1">
    <location>
        <begin position="23"/>
        <end position="114"/>
    </location>
</feature>
<dbReference type="OrthoDB" id="2976199at2759"/>
<evidence type="ECO:0000313" key="2">
    <source>
        <dbReference type="EMBL" id="KIY69839.1"/>
    </source>
</evidence>
<evidence type="ECO:0000313" key="3">
    <source>
        <dbReference type="Proteomes" id="UP000054007"/>
    </source>
</evidence>
<name>A0A0D7BID8_9AGAR</name>
<dbReference type="Proteomes" id="UP000054007">
    <property type="component" value="Unassembled WGS sequence"/>
</dbReference>
<dbReference type="EMBL" id="KN880477">
    <property type="protein sequence ID" value="KIY69839.1"/>
    <property type="molecule type" value="Genomic_DNA"/>
</dbReference>
<feature type="compositionally biased region" description="Low complexity" evidence="1">
    <location>
        <begin position="54"/>
        <end position="78"/>
    </location>
</feature>
<feature type="compositionally biased region" description="Basic residues" evidence="1">
    <location>
        <begin position="176"/>
        <end position="185"/>
    </location>
</feature>
<proteinExistence type="predicted"/>
<keyword evidence="3" id="KW-1185">Reference proteome</keyword>
<evidence type="ECO:0000256" key="1">
    <source>
        <dbReference type="SAM" id="MobiDB-lite"/>
    </source>
</evidence>
<sequence length="217" mass="24530">MTEYDYSPEAVEHYKEKQRVVGRWVAETQRHHPQNPFTHTPSVRQEPKRSNTYTSGSRRPSSSSARPTPGSRRSSTDQARPRRSQSRQPHRAQTLPVVHTTQTPRAVAAPQPQQQQVYYRPQQVYAPAAAQVRRIILPVFIIPDPIKSACLRLSTAAVLLRPSAATKEGRSDAHHGVHRCQHRQKTGAPEHPPSLEPQIAAAFLLVRRLPLTLLPRR</sequence>
<gene>
    <name evidence="2" type="ORF">CYLTODRAFT_210577</name>
</gene>
<reference evidence="2 3" key="1">
    <citation type="journal article" date="2015" name="Fungal Genet. Biol.">
        <title>Evolution of novel wood decay mechanisms in Agaricales revealed by the genome sequences of Fistulina hepatica and Cylindrobasidium torrendii.</title>
        <authorList>
            <person name="Floudas D."/>
            <person name="Held B.W."/>
            <person name="Riley R."/>
            <person name="Nagy L.G."/>
            <person name="Koehler G."/>
            <person name="Ransdell A.S."/>
            <person name="Younus H."/>
            <person name="Chow J."/>
            <person name="Chiniquy J."/>
            <person name="Lipzen A."/>
            <person name="Tritt A."/>
            <person name="Sun H."/>
            <person name="Haridas S."/>
            <person name="LaButti K."/>
            <person name="Ohm R.A."/>
            <person name="Kues U."/>
            <person name="Blanchette R.A."/>
            <person name="Grigoriev I.V."/>
            <person name="Minto R.E."/>
            <person name="Hibbett D.S."/>
        </authorList>
    </citation>
    <scope>NUCLEOTIDE SEQUENCE [LARGE SCALE GENOMIC DNA]</scope>
    <source>
        <strain evidence="2 3">FP15055 ss-10</strain>
    </source>
</reference>
<organism evidence="2 3">
    <name type="scientific">Cylindrobasidium torrendii FP15055 ss-10</name>
    <dbReference type="NCBI Taxonomy" id="1314674"/>
    <lineage>
        <taxon>Eukaryota</taxon>
        <taxon>Fungi</taxon>
        <taxon>Dikarya</taxon>
        <taxon>Basidiomycota</taxon>
        <taxon>Agaricomycotina</taxon>
        <taxon>Agaricomycetes</taxon>
        <taxon>Agaricomycetidae</taxon>
        <taxon>Agaricales</taxon>
        <taxon>Marasmiineae</taxon>
        <taxon>Physalacriaceae</taxon>
        <taxon>Cylindrobasidium</taxon>
    </lineage>
</organism>
<feature type="compositionally biased region" description="Low complexity" evidence="1">
    <location>
        <begin position="100"/>
        <end position="114"/>
    </location>
</feature>
<accession>A0A0D7BID8</accession>